<dbReference type="RefSeq" id="WP_039864305.1">
    <property type="nucleotide sequence ID" value="NZ_CABJCV010000002.1"/>
</dbReference>
<dbReference type="InterPro" id="IPR050086">
    <property type="entry name" value="MetN_ABC_transporter-like"/>
</dbReference>
<dbReference type="Gene3D" id="3.40.50.300">
    <property type="entry name" value="P-loop containing nucleotide triphosphate hydrolases"/>
    <property type="match status" value="1"/>
</dbReference>
<keyword evidence="6" id="KW-1278">Translocase</keyword>
<evidence type="ECO:0000313" key="10">
    <source>
        <dbReference type="EMBL" id="RGR76326.1"/>
    </source>
</evidence>
<keyword evidence="8" id="KW-0472">Membrane</keyword>
<evidence type="ECO:0000256" key="5">
    <source>
        <dbReference type="ARBA" id="ARBA00022840"/>
    </source>
</evidence>
<dbReference type="PANTHER" id="PTHR43166:SF30">
    <property type="entry name" value="METHIONINE IMPORT ATP-BINDING PROTEIN METN"/>
    <property type="match status" value="1"/>
</dbReference>
<accession>A0A412G5N9</accession>
<evidence type="ECO:0000256" key="1">
    <source>
        <dbReference type="ARBA" id="ARBA00005417"/>
    </source>
</evidence>
<dbReference type="GO" id="GO:0005524">
    <property type="term" value="F:ATP binding"/>
    <property type="evidence" value="ECO:0007669"/>
    <property type="project" value="UniProtKB-KW"/>
</dbReference>
<keyword evidence="2" id="KW-0813">Transport</keyword>
<dbReference type="InterPro" id="IPR041701">
    <property type="entry name" value="MetN_ABC"/>
</dbReference>
<sequence>MIELVGVNKTFTTKDLNVEACKDVNLKIEDGDIFGIIGFSGAGKSTLVRCINLLERPTSGKVLIDGVDITQLKEAELRKIRKKIGMIFQHFNLMRSRTVYQNIAYPLKGSKLTKAQIDKKVKDLLELVGLSEKLNAYPSELSGGQKQRVAIARALANDPKVLLCDEATSALDPQTTSSILKLLKEVNQKLGITIVLITHEMAVIKEICNRVAVMELGKVVETGNILDIFSHPKAQMTIDFINSTNPITKIYELIDNGAEIVRLHKGQRLLKLTYGAEETKEALISQLSKKYDVVCNIVFGNVEVIQQAALGSLIVMLEGSEDAMRKAEAELKHYNIEVEVLKCWNN</sequence>
<dbReference type="InterPro" id="IPR003439">
    <property type="entry name" value="ABC_transporter-like_ATP-bd"/>
</dbReference>
<dbReference type="PANTHER" id="PTHR43166">
    <property type="entry name" value="AMINO ACID IMPORT ATP-BINDING PROTEIN"/>
    <property type="match status" value="1"/>
</dbReference>
<dbReference type="SUPFAM" id="SSF52540">
    <property type="entry name" value="P-loop containing nucleoside triphosphate hydrolases"/>
    <property type="match status" value="1"/>
</dbReference>
<evidence type="ECO:0000313" key="11">
    <source>
        <dbReference type="Proteomes" id="UP000284178"/>
    </source>
</evidence>
<dbReference type="Gene3D" id="3.30.70.260">
    <property type="match status" value="1"/>
</dbReference>
<dbReference type="SUPFAM" id="SSF55021">
    <property type="entry name" value="ACT-like"/>
    <property type="match status" value="1"/>
</dbReference>
<proteinExistence type="inferred from homology"/>
<dbReference type="Pfam" id="PF00005">
    <property type="entry name" value="ABC_tran"/>
    <property type="match status" value="1"/>
</dbReference>
<keyword evidence="3" id="KW-1003">Cell membrane</keyword>
<keyword evidence="5 10" id="KW-0067">ATP-binding</keyword>
<dbReference type="InterPro" id="IPR027417">
    <property type="entry name" value="P-loop_NTPase"/>
</dbReference>
<dbReference type="InterPro" id="IPR045865">
    <property type="entry name" value="ACT-like_dom_sf"/>
</dbReference>
<comment type="caution">
    <text evidence="10">The sequence shown here is derived from an EMBL/GenBank/DDBJ whole genome shotgun (WGS) entry which is preliminary data.</text>
</comment>
<dbReference type="PROSITE" id="PS00211">
    <property type="entry name" value="ABC_TRANSPORTER_1"/>
    <property type="match status" value="1"/>
</dbReference>
<evidence type="ECO:0000256" key="3">
    <source>
        <dbReference type="ARBA" id="ARBA00022475"/>
    </source>
</evidence>
<evidence type="ECO:0000256" key="2">
    <source>
        <dbReference type="ARBA" id="ARBA00022448"/>
    </source>
</evidence>
<keyword evidence="7" id="KW-0029">Amino-acid transport</keyword>
<feature type="domain" description="ABC transporter" evidence="9">
    <location>
        <begin position="2"/>
        <end position="241"/>
    </location>
</feature>
<keyword evidence="11" id="KW-1185">Reference proteome</keyword>
<reference evidence="10 11" key="1">
    <citation type="submission" date="2018-08" db="EMBL/GenBank/DDBJ databases">
        <title>A genome reference for cultivated species of the human gut microbiota.</title>
        <authorList>
            <person name="Zou Y."/>
            <person name="Xue W."/>
            <person name="Luo G."/>
        </authorList>
    </citation>
    <scope>NUCLEOTIDE SEQUENCE [LARGE SCALE GENOMIC DNA]</scope>
    <source>
        <strain evidence="10 11">AF24-29</strain>
    </source>
</reference>
<dbReference type="AlphaFoldDB" id="A0A412G5N9"/>
<dbReference type="InterPro" id="IPR003593">
    <property type="entry name" value="AAA+_ATPase"/>
</dbReference>
<gene>
    <name evidence="10" type="ORF">DWY25_02945</name>
</gene>
<dbReference type="FunFam" id="3.40.50.300:FF:000056">
    <property type="entry name" value="Cell division ATP-binding protein FtsE"/>
    <property type="match status" value="1"/>
</dbReference>
<dbReference type="Pfam" id="PF09383">
    <property type="entry name" value="NIL"/>
    <property type="match status" value="1"/>
</dbReference>
<dbReference type="InterPro" id="IPR017871">
    <property type="entry name" value="ABC_transporter-like_CS"/>
</dbReference>
<evidence type="ECO:0000256" key="7">
    <source>
        <dbReference type="ARBA" id="ARBA00022970"/>
    </source>
</evidence>
<dbReference type="InterPro" id="IPR018449">
    <property type="entry name" value="NIL_domain"/>
</dbReference>
<dbReference type="GO" id="GO:0006865">
    <property type="term" value="P:amino acid transport"/>
    <property type="evidence" value="ECO:0007669"/>
    <property type="project" value="UniProtKB-KW"/>
</dbReference>
<name>A0A412G5N9_9FIRM</name>
<organism evidence="10 11">
    <name type="scientific">Holdemania filiformis</name>
    <dbReference type="NCBI Taxonomy" id="61171"/>
    <lineage>
        <taxon>Bacteria</taxon>
        <taxon>Bacillati</taxon>
        <taxon>Bacillota</taxon>
        <taxon>Erysipelotrichia</taxon>
        <taxon>Erysipelotrichales</taxon>
        <taxon>Erysipelotrichaceae</taxon>
        <taxon>Holdemania</taxon>
    </lineage>
</organism>
<dbReference type="EMBL" id="QRUP01000002">
    <property type="protein sequence ID" value="RGR76326.1"/>
    <property type="molecule type" value="Genomic_DNA"/>
</dbReference>
<comment type="similarity">
    <text evidence="1">Belongs to the ABC transporter superfamily.</text>
</comment>
<protein>
    <submittedName>
        <fullName evidence="10">ATP-binding cassette domain-containing protein</fullName>
    </submittedName>
</protein>
<dbReference type="Proteomes" id="UP000284178">
    <property type="component" value="Unassembled WGS sequence"/>
</dbReference>
<evidence type="ECO:0000259" key="9">
    <source>
        <dbReference type="PROSITE" id="PS50893"/>
    </source>
</evidence>
<dbReference type="GO" id="GO:0005886">
    <property type="term" value="C:plasma membrane"/>
    <property type="evidence" value="ECO:0007669"/>
    <property type="project" value="UniProtKB-ARBA"/>
</dbReference>
<dbReference type="SMART" id="SM00382">
    <property type="entry name" value="AAA"/>
    <property type="match status" value="1"/>
</dbReference>
<dbReference type="PROSITE" id="PS50893">
    <property type="entry name" value="ABC_TRANSPORTER_2"/>
    <property type="match status" value="1"/>
</dbReference>
<dbReference type="SMART" id="SM00930">
    <property type="entry name" value="NIL"/>
    <property type="match status" value="1"/>
</dbReference>
<dbReference type="GeneID" id="83014366"/>
<keyword evidence="4" id="KW-0547">Nucleotide-binding</keyword>
<evidence type="ECO:0000256" key="6">
    <source>
        <dbReference type="ARBA" id="ARBA00022967"/>
    </source>
</evidence>
<evidence type="ECO:0000256" key="8">
    <source>
        <dbReference type="ARBA" id="ARBA00023136"/>
    </source>
</evidence>
<evidence type="ECO:0000256" key="4">
    <source>
        <dbReference type="ARBA" id="ARBA00022741"/>
    </source>
</evidence>
<dbReference type="GO" id="GO:0016887">
    <property type="term" value="F:ATP hydrolysis activity"/>
    <property type="evidence" value="ECO:0007669"/>
    <property type="project" value="InterPro"/>
</dbReference>
<dbReference type="CDD" id="cd03258">
    <property type="entry name" value="ABC_MetN_methionine_transporter"/>
    <property type="match status" value="1"/>
</dbReference>